<comment type="caution">
    <text evidence="2">The sequence shown here is derived from an EMBL/GenBank/DDBJ whole genome shotgun (WGS) entry which is preliminary data.</text>
</comment>
<evidence type="ECO:0000256" key="1">
    <source>
        <dbReference type="SAM" id="SignalP"/>
    </source>
</evidence>
<dbReference type="EMBL" id="JAMZDE010000008">
    <property type="protein sequence ID" value="MCP1340331.1"/>
    <property type="molecule type" value="Genomic_DNA"/>
</dbReference>
<keyword evidence="3" id="KW-1185">Reference proteome</keyword>
<dbReference type="RefSeq" id="WP_253620178.1">
    <property type="nucleotide sequence ID" value="NZ_JAMZDE010000008.1"/>
</dbReference>
<dbReference type="Proteomes" id="UP001139474">
    <property type="component" value="Unassembled WGS sequence"/>
</dbReference>
<reference evidence="2" key="1">
    <citation type="submission" date="2022-06" db="EMBL/GenBank/DDBJ databases">
        <title>Idiomarina rhizosphaerae M1R2S28.</title>
        <authorList>
            <person name="Sun J.-Q."/>
            <person name="Li L.-F."/>
        </authorList>
    </citation>
    <scope>NUCLEOTIDE SEQUENCE</scope>
    <source>
        <strain evidence="2">M1R2S28</strain>
    </source>
</reference>
<gene>
    <name evidence="2" type="ORF">NJR55_12095</name>
</gene>
<proteinExistence type="predicted"/>
<name>A0A9X2FWE9_9GAMM</name>
<sequence>MKKFILLSAFILSGAAFGDTLTTEHYIVEIERHCQEGSVTCDNVSYVGVSKASGNRIELKGKTLHSLCADGVTPCRFQGYQFKNGNTTYKVFESGLLQVIQNNQDVLVEEQGNWSY</sequence>
<dbReference type="AlphaFoldDB" id="A0A9X2FWE9"/>
<feature type="signal peptide" evidence="1">
    <location>
        <begin position="1"/>
        <end position="18"/>
    </location>
</feature>
<keyword evidence="1" id="KW-0732">Signal</keyword>
<protein>
    <submittedName>
        <fullName evidence="2">Uncharacterized protein</fullName>
    </submittedName>
</protein>
<evidence type="ECO:0000313" key="3">
    <source>
        <dbReference type="Proteomes" id="UP001139474"/>
    </source>
</evidence>
<feature type="chain" id="PRO_5040809734" evidence="1">
    <location>
        <begin position="19"/>
        <end position="116"/>
    </location>
</feature>
<evidence type="ECO:0000313" key="2">
    <source>
        <dbReference type="EMBL" id="MCP1340331.1"/>
    </source>
</evidence>
<accession>A0A9X2FWE9</accession>
<organism evidence="2 3">
    <name type="scientific">Idiomarina rhizosphaerae</name>
    <dbReference type="NCBI Taxonomy" id="2961572"/>
    <lineage>
        <taxon>Bacteria</taxon>
        <taxon>Pseudomonadati</taxon>
        <taxon>Pseudomonadota</taxon>
        <taxon>Gammaproteobacteria</taxon>
        <taxon>Alteromonadales</taxon>
        <taxon>Idiomarinaceae</taxon>
        <taxon>Idiomarina</taxon>
    </lineage>
</organism>